<comment type="caution">
    <text evidence="3">The sequence shown here is derived from an EMBL/GenBank/DDBJ whole genome shotgun (WGS) entry which is preliminary data.</text>
</comment>
<dbReference type="GO" id="GO:0035091">
    <property type="term" value="F:phosphatidylinositol binding"/>
    <property type="evidence" value="ECO:0007669"/>
    <property type="project" value="InterPro"/>
</dbReference>
<feature type="domain" description="PX" evidence="2">
    <location>
        <begin position="153"/>
        <end position="262"/>
    </location>
</feature>
<gene>
    <name evidence="3" type="ORF">FGO68_gene9280</name>
</gene>
<dbReference type="EMBL" id="RRYP01004364">
    <property type="protein sequence ID" value="TNV82919.1"/>
    <property type="molecule type" value="Genomic_DNA"/>
</dbReference>
<name>A0A8J8NYD1_HALGN</name>
<dbReference type="AlphaFoldDB" id="A0A8J8NYD1"/>
<dbReference type="PANTHER" id="PTHR10555">
    <property type="entry name" value="SORTING NEXIN"/>
    <property type="match status" value="1"/>
</dbReference>
<keyword evidence="4" id="KW-1185">Reference proteome</keyword>
<dbReference type="InterPro" id="IPR036871">
    <property type="entry name" value="PX_dom_sf"/>
</dbReference>
<dbReference type="OrthoDB" id="422186at2759"/>
<feature type="region of interest" description="Disordered" evidence="1">
    <location>
        <begin position="118"/>
        <end position="142"/>
    </location>
</feature>
<dbReference type="Pfam" id="PF00787">
    <property type="entry name" value="PX"/>
    <property type="match status" value="1"/>
</dbReference>
<accession>A0A8J8NYD1</accession>
<dbReference type="InterPro" id="IPR001683">
    <property type="entry name" value="PX_dom"/>
</dbReference>
<dbReference type="Proteomes" id="UP000785679">
    <property type="component" value="Unassembled WGS sequence"/>
</dbReference>
<dbReference type="SUPFAM" id="SSF64268">
    <property type="entry name" value="PX domain"/>
    <property type="match status" value="1"/>
</dbReference>
<evidence type="ECO:0000259" key="2">
    <source>
        <dbReference type="PROSITE" id="PS50195"/>
    </source>
</evidence>
<sequence>MDEAEVYARDRQIKQDFLKDQIVDKGYNTGDFAQFLLEQRENGTEIDVWQFTELSVAVSDFQSRYHWNQHEGYWVPKVADNHHDLYLGEGSTAVHDDSKASLFPSYLEDDQKLAKELQKQQQEFKGPRQPSNRPQAPVRAVQEKPTPLNFKRIVCEVGEGQAKEGGLFGASFVTYRVVTKPLGYDVRRKDSDFAYLRKMLVRTYPHLVVPPCASAGLAKASPKGIEKRERYYNRFLQAVMRSEELKHSQFLLDFLFEQDLKNFAKIMKDSEKTVGPRQINEYVVTNGLAKVQYTTASTQFCIKMPDYVDSYKILYQELMDCAAEVHDRSNELAASLLRLHKNFEQLSELNRMIKCQSQHELFAWLSKLATGTGNFVFQTGELVRDFLGEDYMRVHWEESESFRELYNMRNAIDGQFVKSEKALIDRKEKLLKAGDLTKWGSGPFSCFKDEKQMAELREKILTDKSLAFTYMLPKESQECEWKKEELHFLTNQCLTEVQRVSADNGRILRTHFKDLSQSMCSIINTNHVMWADFLSHFSELCAKDLELNQSQEQAELVTQQ</sequence>
<reference evidence="3" key="1">
    <citation type="submission" date="2019-06" db="EMBL/GenBank/DDBJ databases">
        <authorList>
            <person name="Zheng W."/>
        </authorList>
    </citation>
    <scope>NUCLEOTIDE SEQUENCE</scope>
    <source>
        <strain evidence="3">QDHG01</strain>
    </source>
</reference>
<dbReference type="PROSITE" id="PS50195">
    <property type="entry name" value="PX"/>
    <property type="match status" value="1"/>
</dbReference>
<organism evidence="3 4">
    <name type="scientific">Halteria grandinella</name>
    <dbReference type="NCBI Taxonomy" id="5974"/>
    <lineage>
        <taxon>Eukaryota</taxon>
        <taxon>Sar</taxon>
        <taxon>Alveolata</taxon>
        <taxon>Ciliophora</taxon>
        <taxon>Intramacronucleata</taxon>
        <taxon>Spirotrichea</taxon>
        <taxon>Stichotrichia</taxon>
        <taxon>Sporadotrichida</taxon>
        <taxon>Halteriidae</taxon>
        <taxon>Halteria</taxon>
    </lineage>
</organism>
<dbReference type="Gene3D" id="3.30.1520.10">
    <property type="entry name" value="Phox-like domain"/>
    <property type="match status" value="1"/>
</dbReference>
<evidence type="ECO:0000313" key="3">
    <source>
        <dbReference type="EMBL" id="TNV82919.1"/>
    </source>
</evidence>
<proteinExistence type="predicted"/>
<evidence type="ECO:0000313" key="4">
    <source>
        <dbReference type="Proteomes" id="UP000785679"/>
    </source>
</evidence>
<evidence type="ECO:0000256" key="1">
    <source>
        <dbReference type="SAM" id="MobiDB-lite"/>
    </source>
</evidence>
<dbReference type="GO" id="GO:0005768">
    <property type="term" value="C:endosome"/>
    <property type="evidence" value="ECO:0007669"/>
    <property type="project" value="TreeGrafter"/>
</dbReference>
<protein>
    <recommendedName>
        <fullName evidence="2">PX domain-containing protein</fullName>
    </recommendedName>
</protein>
<dbReference type="PANTHER" id="PTHR10555:SF170">
    <property type="entry name" value="FI18122P1"/>
    <property type="match status" value="1"/>
</dbReference>